<dbReference type="Gene3D" id="2.40.420.20">
    <property type="match status" value="1"/>
</dbReference>
<dbReference type="Pfam" id="PF01471">
    <property type="entry name" value="PG_binding_1"/>
    <property type="match status" value="1"/>
</dbReference>
<feature type="domain" description="Peptidoglycan binding-like" evidence="1">
    <location>
        <begin position="131"/>
        <end position="178"/>
    </location>
</feature>
<keyword evidence="3" id="KW-1185">Reference proteome</keyword>
<dbReference type="PANTHER" id="PTHR30469">
    <property type="entry name" value="MULTIDRUG RESISTANCE PROTEIN MDTA"/>
    <property type="match status" value="1"/>
</dbReference>
<proteinExistence type="predicted"/>
<dbReference type="PANTHER" id="PTHR30469:SF38">
    <property type="entry name" value="HLYD FAMILY SECRETION PROTEIN"/>
    <property type="match status" value="1"/>
</dbReference>
<dbReference type="Gene3D" id="1.10.101.10">
    <property type="entry name" value="PGBD-like superfamily/PGBD"/>
    <property type="match status" value="1"/>
</dbReference>
<dbReference type="InterPro" id="IPR002477">
    <property type="entry name" value="Peptidoglycan-bd-like"/>
</dbReference>
<organism evidence="2 3">
    <name type="scientific">Dactylosporangium darangshiense</name>
    <dbReference type="NCBI Taxonomy" id="579108"/>
    <lineage>
        <taxon>Bacteria</taxon>
        <taxon>Bacillati</taxon>
        <taxon>Actinomycetota</taxon>
        <taxon>Actinomycetes</taxon>
        <taxon>Micromonosporales</taxon>
        <taxon>Micromonosporaceae</taxon>
        <taxon>Dactylosporangium</taxon>
    </lineage>
</organism>
<protein>
    <submittedName>
        <fullName evidence="2">Peptidoglycan-binding protein</fullName>
    </submittedName>
</protein>
<dbReference type="InterPro" id="IPR036366">
    <property type="entry name" value="PGBDSf"/>
</dbReference>
<comment type="caution">
    <text evidence="2">The sequence shown here is derived from an EMBL/GenBank/DDBJ whole genome shotgun (WGS) entry which is preliminary data.</text>
</comment>
<evidence type="ECO:0000313" key="3">
    <source>
        <dbReference type="Proteomes" id="UP001500620"/>
    </source>
</evidence>
<dbReference type="Proteomes" id="UP001500620">
    <property type="component" value="Unassembled WGS sequence"/>
</dbReference>
<evidence type="ECO:0000313" key="2">
    <source>
        <dbReference type="EMBL" id="GAA4257002.1"/>
    </source>
</evidence>
<dbReference type="InterPro" id="IPR036365">
    <property type="entry name" value="PGBD-like_sf"/>
</dbReference>
<gene>
    <name evidence="2" type="ORF">GCM10022255_072110</name>
</gene>
<dbReference type="SUPFAM" id="SSF47090">
    <property type="entry name" value="PGBD-like"/>
    <property type="match status" value="1"/>
</dbReference>
<sequence length="361" mass="37494">MPVDARRGPRMSRRANLAAVLTILAAGAGAGAWFGLGERGAPGETAKAALPPNTAQVSRRTLKDTRTEDGQLGFGASTTVTGRLPGTITYLPDSGARVERGAALYRVNDQPVTLLYGATPAWRRLATGTEGVDVRQLEENLKAMGYTGFTVDAEYTSATAAAVERWQEDLGLDETGVVELGRVVFAPEAVRITALEASAGEPAAPGQRVLTYTGTAKAVTVELDPEDQRMAQSGAAVVVTLPDDSTVTGHIGKVTTVIRPGGQGEDATTKVEVTVSLDDQQKAAAYALASVDVTFTAAERRDVLAVPIAALVSLPEGGYGVEVVQDGAARYVQVRTGLFSEGWVEISGDGVAPGTAVGMPK</sequence>
<evidence type="ECO:0000259" key="1">
    <source>
        <dbReference type="Pfam" id="PF01471"/>
    </source>
</evidence>
<reference evidence="3" key="1">
    <citation type="journal article" date="2019" name="Int. J. Syst. Evol. Microbiol.">
        <title>The Global Catalogue of Microorganisms (GCM) 10K type strain sequencing project: providing services to taxonomists for standard genome sequencing and annotation.</title>
        <authorList>
            <consortium name="The Broad Institute Genomics Platform"/>
            <consortium name="The Broad Institute Genome Sequencing Center for Infectious Disease"/>
            <person name="Wu L."/>
            <person name="Ma J."/>
        </authorList>
    </citation>
    <scope>NUCLEOTIDE SEQUENCE [LARGE SCALE GENOMIC DNA]</scope>
    <source>
        <strain evidence="3">JCM 17441</strain>
    </source>
</reference>
<dbReference type="EMBL" id="BAABAT010000026">
    <property type="protein sequence ID" value="GAA4257002.1"/>
    <property type="molecule type" value="Genomic_DNA"/>
</dbReference>
<accession>A0ABP8DJ27</accession>
<name>A0ABP8DJ27_9ACTN</name>